<dbReference type="InterPro" id="IPR043502">
    <property type="entry name" value="DNA/RNA_pol_sf"/>
</dbReference>
<gene>
    <name evidence="2" type="ORF">Tci_124859</name>
</gene>
<organism evidence="2">
    <name type="scientific">Tanacetum cinerariifolium</name>
    <name type="common">Dalmatian daisy</name>
    <name type="synonym">Chrysanthemum cinerariifolium</name>
    <dbReference type="NCBI Taxonomy" id="118510"/>
    <lineage>
        <taxon>Eukaryota</taxon>
        <taxon>Viridiplantae</taxon>
        <taxon>Streptophyta</taxon>
        <taxon>Embryophyta</taxon>
        <taxon>Tracheophyta</taxon>
        <taxon>Spermatophyta</taxon>
        <taxon>Magnoliopsida</taxon>
        <taxon>eudicotyledons</taxon>
        <taxon>Gunneridae</taxon>
        <taxon>Pentapetalae</taxon>
        <taxon>asterids</taxon>
        <taxon>campanulids</taxon>
        <taxon>Asterales</taxon>
        <taxon>Asteraceae</taxon>
        <taxon>Asteroideae</taxon>
        <taxon>Anthemideae</taxon>
        <taxon>Anthemidinae</taxon>
        <taxon>Tanacetum</taxon>
    </lineage>
</organism>
<evidence type="ECO:0000259" key="1">
    <source>
        <dbReference type="Pfam" id="PF00078"/>
    </source>
</evidence>
<protein>
    <recommendedName>
        <fullName evidence="1">Reverse transcriptase domain-containing protein</fullName>
    </recommendedName>
</protein>
<dbReference type="PANTHER" id="PTHR31635">
    <property type="entry name" value="REVERSE TRANSCRIPTASE DOMAIN-CONTAINING PROTEIN-RELATED"/>
    <property type="match status" value="1"/>
</dbReference>
<accession>A0A699GNR8</accession>
<dbReference type="PANTHER" id="PTHR31635:SF196">
    <property type="entry name" value="REVERSE TRANSCRIPTASE DOMAIN-CONTAINING PROTEIN-RELATED"/>
    <property type="match status" value="1"/>
</dbReference>
<feature type="domain" description="Reverse transcriptase" evidence="1">
    <location>
        <begin position="218"/>
        <end position="409"/>
    </location>
</feature>
<proteinExistence type="predicted"/>
<name>A0A699GNR8_TANCI</name>
<dbReference type="CDD" id="cd01650">
    <property type="entry name" value="RT_nLTR_like"/>
    <property type="match status" value="1"/>
</dbReference>
<evidence type="ECO:0000313" key="2">
    <source>
        <dbReference type="EMBL" id="GEV52882.1"/>
    </source>
</evidence>
<reference evidence="2" key="1">
    <citation type="journal article" date="2019" name="Sci. Rep.">
        <title>Draft genome of Tanacetum cinerariifolium, the natural source of mosquito coil.</title>
        <authorList>
            <person name="Yamashiro T."/>
            <person name="Shiraishi A."/>
            <person name="Satake H."/>
            <person name="Nakayama K."/>
        </authorList>
    </citation>
    <scope>NUCLEOTIDE SEQUENCE</scope>
</reference>
<dbReference type="Pfam" id="PF00078">
    <property type="entry name" value="RVT_1"/>
    <property type="match status" value="1"/>
</dbReference>
<sequence>MTVENIKTLRESILNRCLTFLYDQVCQVVKKEFGGGTEEGCDCVHLTFPFVADAAVAVAVAVAASGDTVVELDFLNEAKNSIRCMDNFRKLCPHIAGYAYAPKPSLRSMGRDTLSDLSRKTKEAYENSMKFKRCSDGSVVLSAEGIKREAERHFRDFMNERPTDFVEWSVCELKEVLDFQCTKEDKQLLVKEVNKEEIPKVVSAMPREKSPGPMGVKTMKDYRPISCNVIYEIISKILANRLKVLLSKFITPNQSAFVKDRLLMENLLLVTEIIRNYHKKDITARCAMKIDISKDFDSVQWPFLLNVLKSLDMPDSARVLRQGCSLSTYLFFICINVLSKKIDEAARNQRIGLHPGCQDMNLTHLCFADDLMVFVEGNKRSIEGALAVLDDFAIHSGLRISLEKSTIYMARIRDDVKEDILTDFPFEYGTLPVTLRNFWMAAFRLPKSCINEIDKLCASFLWSCPDIKTRRRRSPGKLHLIRNNSFWPLKDNMIAGSWIWRKLLKYRDMARMFYKVERGFIELGVLDQATLGEVMERIHRNALLNQVEHETLMLKEQRVNGQADDFLWRLKDDTYSDQF</sequence>
<dbReference type="InterPro" id="IPR000477">
    <property type="entry name" value="RT_dom"/>
</dbReference>
<comment type="caution">
    <text evidence="2">The sequence shown here is derived from an EMBL/GenBank/DDBJ whole genome shotgun (WGS) entry which is preliminary data.</text>
</comment>
<dbReference type="SUPFAM" id="SSF56672">
    <property type="entry name" value="DNA/RNA polymerases"/>
    <property type="match status" value="1"/>
</dbReference>
<dbReference type="EMBL" id="BKCJ010026180">
    <property type="protein sequence ID" value="GEV52882.1"/>
    <property type="molecule type" value="Genomic_DNA"/>
</dbReference>
<dbReference type="AlphaFoldDB" id="A0A699GNR8"/>